<feature type="non-terminal residue" evidence="1">
    <location>
        <position position="43"/>
    </location>
</feature>
<sequence>NQNNAQPGDKFVSECSAIEQSQFWMASKAGISFLRDPLKPAKG</sequence>
<feature type="non-terminal residue" evidence="1">
    <location>
        <position position="1"/>
    </location>
</feature>
<organism evidence="1">
    <name type="scientific">Helicobacter pylori</name>
    <name type="common">Campylobacter pylori</name>
    <dbReference type="NCBI Taxonomy" id="210"/>
    <lineage>
        <taxon>Bacteria</taxon>
        <taxon>Pseudomonadati</taxon>
        <taxon>Campylobacterota</taxon>
        <taxon>Epsilonproteobacteria</taxon>
        <taxon>Campylobacterales</taxon>
        <taxon>Helicobacteraceae</taxon>
        <taxon>Helicobacter</taxon>
    </lineage>
</organism>
<dbReference type="EMBL" id="GQ334381">
    <property type="protein sequence ID" value="ACU13034.1"/>
    <property type="molecule type" value="Genomic_DNA"/>
</dbReference>
<gene>
    <name evidence="1" type="primary">glmM</name>
</gene>
<name>C7F440_HELPX</name>
<dbReference type="AlphaFoldDB" id="C7F440"/>
<protein>
    <submittedName>
        <fullName evidence="1">Phosphoglucosamine</fullName>
    </submittedName>
</protein>
<reference evidence="1" key="1">
    <citation type="submission" date="2009-06" db="EMBL/GenBank/DDBJ databases">
        <title>Helicobacter pylori: association with cholecystitis and cholelithiasis in Pakistan.</title>
        <authorList>
            <person name="Yakoob J."/>
            <person name="Khan M.R."/>
            <person name="Abbas Z."/>
            <person name="Jafri W."/>
            <person name="Azmi R."/>
            <person name="Ahmad Z."/>
            <person name="Siddiqui A."/>
            <person name="Naeem S."/>
            <person name="Lubbad L."/>
            <person name="Hussain M."/>
        </authorList>
    </citation>
    <scope>NUCLEOTIDE SEQUENCE</scope>
    <source>
        <strain evidence="1">HP-PAK-8</strain>
    </source>
</reference>
<proteinExistence type="predicted"/>
<evidence type="ECO:0000313" key="1">
    <source>
        <dbReference type="EMBL" id="ACU13034.1"/>
    </source>
</evidence>
<accession>C7F440</accession>